<dbReference type="GO" id="GO:0050567">
    <property type="term" value="F:glutaminyl-tRNA synthase (glutamine-hydrolyzing) activity"/>
    <property type="evidence" value="ECO:0007669"/>
    <property type="project" value="UniProtKB-UniRule"/>
</dbReference>
<dbReference type="SUPFAM" id="SSF75304">
    <property type="entry name" value="Amidase signature (AS) enzymes"/>
    <property type="match status" value="1"/>
</dbReference>
<dbReference type="NCBIfam" id="TIGR00132">
    <property type="entry name" value="gatA"/>
    <property type="match status" value="1"/>
</dbReference>
<sequence>MADITSLTLTQTLKALEEKEFSLEELNKAYLERIKKYNSSLNAYLFVNEQNKQSFSTSKKIPAAIKDVISTKDIPTTAGSKVLGGYRPPYDATVVNLLLEQGVGVIGKTNCDEFAMGASGENSAYGVTKNPWDKTKVPGGTSSGSAVAVATDLCVFALGSDTGGSIRQPASLCGVVGLKTSYGRVSRYGLIATASSLDTIGSLTKSVEDAALVLSWISGPDGYDANCTNEKFTLQPKTWVNHPTRLKASIQGLKVGVPKEYFGEGLDSKVKEVINKAIKKLEELGAEVVEVSLPHSPYALAAYYIINPSEISANMARFDGIRFGFGREKIGPEVKRRIMLGTFALSSGYYDDYYAQAAKVRTLVKQDFEKAFASVDVIVGPVSPTTAWNLGEKVDDPLKMYLADIYTISANLAGIPGLSVPCGFSDGLPVGLQILGKQWDEETVLRVGYAYEQATDWRKEKPKL</sequence>
<keyword evidence="4 5" id="KW-0648">Protein biosynthesis</keyword>
<dbReference type="EC" id="6.3.5.7" evidence="5"/>
<comment type="function">
    <text evidence="5">Allows the formation of correctly charged Gln-tRNA(Gln) through the transamidation of misacylated Glu-tRNA(Gln) in organisms which lack glutaminyl-tRNA synthetase. The reaction takes place in the presence of glutamine and ATP through an activated gamma-phospho-Glu-tRNA(Gln).</text>
</comment>
<protein>
    <recommendedName>
        <fullName evidence="5">Glutamyl-tRNA(Gln) amidotransferase subunit A</fullName>
        <shortName evidence="5">Glu-ADT subunit A</shortName>
        <ecNumber evidence="5">6.3.5.7</ecNumber>
    </recommendedName>
</protein>
<dbReference type="AlphaFoldDB" id="A0A1F5KSV2"/>
<evidence type="ECO:0000256" key="5">
    <source>
        <dbReference type="HAMAP-Rule" id="MF_00120"/>
    </source>
</evidence>
<dbReference type="GO" id="GO:0006412">
    <property type="term" value="P:translation"/>
    <property type="evidence" value="ECO:0007669"/>
    <property type="project" value="UniProtKB-UniRule"/>
</dbReference>
<dbReference type="InterPro" id="IPR004412">
    <property type="entry name" value="GatA"/>
</dbReference>
<feature type="active site" description="Acyl-ester intermediate" evidence="5">
    <location>
        <position position="165"/>
    </location>
</feature>
<feature type="domain" description="Amidase" evidence="6">
    <location>
        <begin position="27"/>
        <end position="445"/>
    </location>
</feature>
<feature type="active site" description="Charge relay system" evidence="5">
    <location>
        <position position="66"/>
    </location>
</feature>
<dbReference type="InterPro" id="IPR000120">
    <property type="entry name" value="Amidase"/>
</dbReference>
<evidence type="ECO:0000256" key="1">
    <source>
        <dbReference type="ARBA" id="ARBA00022598"/>
    </source>
</evidence>
<comment type="subunit">
    <text evidence="5">Heterotrimer of A, B and C subunits.</text>
</comment>
<keyword evidence="2 5" id="KW-0547">Nucleotide-binding</keyword>
<accession>A0A1F5KSV2</accession>
<dbReference type="STRING" id="1797785.A3B45_03030"/>
<dbReference type="PANTHER" id="PTHR11895:SF151">
    <property type="entry name" value="GLUTAMYL-TRNA(GLN) AMIDOTRANSFERASE SUBUNIT A"/>
    <property type="match status" value="1"/>
</dbReference>
<proteinExistence type="inferred from homology"/>
<evidence type="ECO:0000313" key="7">
    <source>
        <dbReference type="EMBL" id="OGE43996.1"/>
    </source>
</evidence>
<keyword evidence="3 5" id="KW-0067">ATP-binding</keyword>
<dbReference type="InterPro" id="IPR023631">
    <property type="entry name" value="Amidase_dom"/>
</dbReference>
<comment type="caution">
    <text evidence="5">Lacks conserved residue(s) required for the propagation of feature annotation.</text>
</comment>
<dbReference type="EMBL" id="MFDM01000010">
    <property type="protein sequence ID" value="OGE43996.1"/>
    <property type="molecule type" value="Genomic_DNA"/>
</dbReference>
<evidence type="ECO:0000259" key="6">
    <source>
        <dbReference type="Pfam" id="PF01425"/>
    </source>
</evidence>
<gene>
    <name evidence="5" type="primary">gatA</name>
    <name evidence="7" type="ORF">A3B45_03030</name>
</gene>
<dbReference type="Proteomes" id="UP000178565">
    <property type="component" value="Unassembled WGS sequence"/>
</dbReference>
<comment type="caution">
    <text evidence="7">The sequence shown here is derived from an EMBL/GenBank/DDBJ whole genome shotgun (WGS) entry which is preliminary data.</text>
</comment>
<comment type="catalytic activity">
    <reaction evidence="5">
        <text>L-glutamyl-tRNA(Gln) + L-glutamine + ATP + H2O = L-glutaminyl-tRNA(Gln) + L-glutamate + ADP + phosphate + H(+)</text>
        <dbReference type="Rhea" id="RHEA:17521"/>
        <dbReference type="Rhea" id="RHEA-COMP:9681"/>
        <dbReference type="Rhea" id="RHEA-COMP:9684"/>
        <dbReference type="ChEBI" id="CHEBI:15377"/>
        <dbReference type="ChEBI" id="CHEBI:15378"/>
        <dbReference type="ChEBI" id="CHEBI:29985"/>
        <dbReference type="ChEBI" id="CHEBI:30616"/>
        <dbReference type="ChEBI" id="CHEBI:43474"/>
        <dbReference type="ChEBI" id="CHEBI:58359"/>
        <dbReference type="ChEBI" id="CHEBI:78520"/>
        <dbReference type="ChEBI" id="CHEBI:78521"/>
        <dbReference type="ChEBI" id="CHEBI:456216"/>
        <dbReference type="EC" id="6.3.5.7"/>
    </reaction>
</comment>
<dbReference type="InterPro" id="IPR036928">
    <property type="entry name" value="AS_sf"/>
</dbReference>
<evidence type="ECO:0000256" key="3">
    <source>
        <dbReference type="ARBA" id="ARBA00022840"/>
    </source>
</evidence>
<dbReference type="PANTHER" id="PTHR11895">
    <property type="entry name" value="TRANSAMIDASE"/>
    <property type="match status" value="1"/>
</dbReference>
<keyword evidence="1 5" id="KW-0436">Ligase</keyword>
<comment type="similarity">
    <text evidence="5">Belongs to the amidase family. GatA subfamily.</text>
</comment>
<dbReference type="HAMAP" id="MF_00120">
    <property type="entry name" value="GatA"/>
    <property type="match status" value="1"/>
</dbReference>
<evidence type="ECO:0000256" key="2">
    <source>
        <dbReference type="ARBA" id="ARBA00022741"/>
    </source>
</evidence>
<dbReference type="GO" id="GO:0005524">
    <property type="term" value="F:ATP binding"/>
    <property type="evidence" value="ECO:0007669"/>
    <property type="project" value="UniProtKB-KW"/>
</dbReference>
<organism evidence="7 8">
    <name type="scientific">Candidatus Daviesbacteria bacterium RIFCSPLOWO2_01_FULL_39_12</name>
    <dbReference type="NCBI Taxonomy" id="1797785"/>
    <lineage>
        <taxon>Bacteria</taxon>
        <taxon>Candidatus Daviesiibacteriota</taxon>
    </lineage>
</organism>
<dbReference type="GO" id="GO:0030956">
    <property type="term" value="C:glutamyl-tRNA(Gln) amidotransferase complex"/>
    <property type="evidence" value="ECO:0007669"/>
    <property type="project" value="InterPro"/>
</dbReference>
<dbReference type="Gene3D" id="3.90.1300.10">
    <property type="entry name" value="Amidase signature (AS) domain"/>
    <property type="match status" value="1"/>
</dbReference>
<name>A0A1F5KSV2_9BACT</name>
<evidence type="ECO:0000256" key="4">
    <source>
        <dbReference type="ARBA" id="ARBA00022917"/>
    </source>
</evidence>
<dbReference type="Pfam" id="PF01425">
    <property type="entry name" value="Amidase"/>
    <property type="match status" value="1"/>
</dbReference>
<reference evidence="7 8" key="1">
    <citation type="journal article" date="2016" name="Nat. Commun.">
        <title>Thousands of microbial genomes shed light on interconnected biogeochemical processes in an aquifer system.</title>
        <authorList>
            <person name="Anantharaman K."/>
            <person name="Brown C.T."/>
            <person name="Hug L.A."/>
            <person name="Sharon I."/>
            <person name="Castelle C.J."/>
            <person name="Probst A.J."/>
            <person name="Thomas B.C."/>
            <person name="Singh A."/>
            <person name="Wilkins M.J."/>
            <person name="Karaoz U."/>
            <person name="Brodie E.L."/>
            <person name="Williams K.H."/>
            <person name="Hubbard S.S."/>
            <person name="Banfield J.F."/>
        </authorList>
    </citation>
    <scope>NUCLEOTIDE SEQUENCE [LARGE SCALE GENOMIC DNA]</scope>
</reference>
<evidence type="ECO:0000313" key="8">
    <source>
        <dbReference type="Proteomes" id="UP000178565"/>
    </source>
</evidence>